<dbReference type="InterPro" id="IPR011545">
    <property type="entry name" value="DEAD/DEAH_box_helicase_dom"/>
</dbReference>
<name>A0ABM8FVH4_9MICO</name>
<dbReference type="InterPro" id="IPR014001">
    <property type="entry name" value="Helicase_ATP-bd"/>
</dbReference>
<dbReference type="SUPFAM" id="SSF52540">
    <property type="entry name" value="P-loop containing nucleoside triphosphate hydrolases"/>
    <property type="match status" value="2"/>
</dbReference>
<keyword evidence="6" id="KW-0067">ATP-binding</keyword>
<keyword evidence="2" id="KW-0479">Metal-binding</keyword>
<dbReference type="Gene3D" id="1.10.10.10">
    <property type="entry name" value="Winged helix-like DNA-binding domain superfamily/Winged helix DNA-binding domain"/>
    <property type="match status" value="1"/>
</dbReference>
<evidence type="ECO:0000256" key="2">
    <source>
        <dbReference type="ARBA" id="ARBA00022723"/>
    </source>
</evidence>
<dbReference type="NCBIfam" id="TIGR00614">
    <property type="entry name" value="recQ_fam"/>
    <property type="match status" value="1"/>
</dbReference>
<dbReference type="CDD" id="cd17920">
    <property type="entry name" value="DEXHc_RecQ"/>
    <property type="match status" value="1"/>
</dbReference>
<dbReference type="Pfam" id="PF16124">
    <property type="entry name" value="RecQ_Zn_bind"/>
    <property type="match status" value="1"/>
</dbReference>
<feature type="compositionally biased region" description="Low complexity" evidence="11">
    <location>
        <begin position="629"/>
        <end position="647"/>
    </location>
</feature>
<feature type="region of interest" description="Disordered" evidence="11">
    <location>
        <begin position="1"/>
        <end position="61"/>
    </location>
</feature>
<dbReference type="InterPro" id="IPR032284">
    <property type="entry name" value="RecQ_Zn-bd"/>
</dbReference>
<dbReference type="InterPro" id="IPR006293">
    <property type="entry name" value="DNA_helicase_ATP-dep_RecQ_bac"/>
</dbReference>
<feature type="domain" description="Helicase C-terminal" evidence="13">
    <location>
        <begin position="280"/>
        <end position="442"/>
    </location>
</feature>
<dbReference type="EC" id="5.6.2.4" evidence="10"/>
<comment type="catalytic activity">
    <reaction evidence="9">
        <text>Couples ATP hydrolysis with the unwinding of duplex DNA by translocating in the 3'-5' direction.</text>
        <dbReference type="EC" id="5.6.2.4"/>
    </reaction>
</comment>
<keyword evidence="15" id="KW-1185">Reference proteome</keyword>
<keyword evidence="7" id="KW-0238">DNA-binding</keyword>
<evidence type="ECO:0000256" key="11">
    <source>
        <dbReference type="SAM" id="MobiDB-lite"/>
    </source>
</evidence>
<keyword evidence="4" id="KW-0378">Hydrolase</keyword>
<keyword evidence="8" id="KW-0413">Isomerase</keyword>
<dbReference type="Gene3D" id="3.40.50.300">
    <property type="entry name" value="P-loop containing nucleotide triphosphate hydrolases"/>
    <property type="match status" value="2"/>
</dbReference>
<evidence type="ECO:0000259" key="13">
    <source>
        <dbReference type="PROSITE" id="PS51194"/>
    </source>
</evidence>
<dbReference type="InterPro" id="IPR027417">
    <property type="entry name" value="P-loop_NTPase"/>
</dbReference>
<dbReference type="PROSITE" id="PS51192">
    <property type="entry name" value="HELICASE_ATP_BIND_1"/>
    <property type="match status" value="1"/>
</dbReference>
<dbReference type="CDD" id="cd18794">
    <property type="entry name" value="SF2_C_RecQ"/>
    <property type="match status" value="1"/>
</dbReference>
<evidence type="ECO:0000256" key="3">
    <source>
        <dbReference type="ARBA" id="ARBA00022741"/>
    </source>
</evidence>
<feature type="domain" description="Helicase ATP-binding" evidence="12">
    <location>
        <begin position="88"/>
        <end position="256"/>
    </location>
</feature>
<keyword evidence="5" id="KW-0347">Helicase</keyword>
<proteinExistence type="inferred from homology"/>
<evidence type="ECO:0000256" key="6">
    <source>
        <dbReference type="ARBA" id="ARBA00022840"/>
    </source>
</evidence>
<comment type="similarity">
    <text evidence="1">Belongs to the helicase family. RecQ subfamily.</text>
</comment>
<feature type="compositionally biased region" description="Acidic residues" evidence="11">
    <location>
        <begin position="1"/>
        <end position="22"/>
    </location>
</feature>
<evidence type="ECO:0000313" key="14">
    <source>
        <dbReference type="EMBL" id="BDZ39644.1"/>
    </source>
</evidence>
<evidence type="ECO:0000313" key="15">
    <source>
        <dbReference type="Proteomes" id="UP001321543"/>
    </source>
</evidence>
<dbReference type="Pfam" id="PF00271">
    <property type="entry name" value="Helicase_C"/>
    <property type="match status" value="1"/>
</dbReference>
<evidence type="ECO:0000256" key="7">
    <source>
        <dbReference type="ARBA" id="ARBA00023125"/>
    </source>
</evidence>
<dbReference type="Pfam" id="PF00270">
    <property type="entry name" value="DEAD"/>
    <property type="match status" value="1"/>
</dbReference>
<dbReference type="SMART" id="SM00490">
    <property type="entry name" value="HELICc"/>
    <property type="match status" value="1"/>
</dbReference>
<dbReference type="InterPro" id="IPR018982">
    <property type="entry name" value="RQC_domain"/>
</dbReference>
<evidence type="ECO:0000256" key="1">
    <source>
        <dbReference type="ARBA" id="ARBA00005446"/>
    </source>
</evidence>
<dbReference type="PANTHER" id="PTHR13710">
    <property type="entry name" value="DNA HELICASE RECQ FAMILY MEMBER"/>
    <property type="match status" value="1"/>
</dbReference>
<dbReference type="Pfam" id="PF09382">
    <property type="entry name" value="RQC"/>
    <property type="match status" value="1"/>
</dbReference>
<dbReference type="Proteomes" id="UP001321543">
    <property type="component" value="Chromosome"/>
</dbReference>
<reference evidence="15" key="1">
    <citation type="journal article" date="2019" name="Int. J. Syst. Evol. Microbiol.">
        <title>The Global Catalogue of Microorganisms (GCM) 10K type strain sequencing project: providing services to taxonomists for standard genome sequencing and annotation.</title>
        <authorList>
            <consortium name="The Broad Institute Genomics Platform"/>
            <consortium name="The Broad Institute Genome Sequencing Center for Infectious Disease"/>
            <person name="Wu L."/>
            <person name="Ma J."/>
        </authorList>
    </citation>
    <scope>NUCLEOTIDE SEQUENCE [LARGE SCALE GENOMIC DNA]</scope>
    <source>
        <strain evidence="15">NBRC 106310</strain>
    </source>
</reference>
<evidence type="ECO:0000259" key="12">
    <source>
        <dbReference type="PROSITE" id="PS51192"/>
    </source>
</evidence>
<evidence type="ECO:0000256" key="9">
    <source>
        <dbReference type="ARBA" id="ARBA00034617"/>
    </source>
</evidence>
<dbReference type="InterPro" id="IPR001650">
    <property type="entry name" value="Helicase_C-like"/>
</dbReference>
<evidence type="ECO:0000256" key="10">
    <source>
        <dbReference type="NCBIfam" id="TIGR01389"/>
    </source>
</evidence>
<dbReference type="SMART" id="SM00487">
    <property type="entry name" value="DEXDc"/>
    <property type="match status" value="1"/>
</dbReference>
<dbReference type="EMBL" id="AP027728">
    <property type="protein sequence ID" value="BDZ39644.1"/>
    <property type="molecule type" value="Genomic_DNA"/>
</dbReference>
<dbReference type="SMART" id="SM00956">
    <property type="entry name" value="RQC"/>
    <property type="match status" value="1"/>
</dbReference>
<accession>A0ABM8FVH4</accession>
<organism evidence="14 15">
    <name type="scientific">Microbacterium suwonense</name>
    <dbReference type="NCBI Taxonomy" id="683047"/>
    <lineage>
        <taxon>Bacteria</taxon>
        <taxon>Bacillati</taxon>
        <taxon>Actinomycetota</taxon>
        <taxon>Actinomycetes</taxon>
        <taxon>Micrococcales</taxon>
        <taxon>Microbacteriaceae</taxon>
        <taxon>Microbacterium</taxon>
    </lineage>
</organism>
<protein>
    <recommendedName>
        <fullName evidence="10">DNA helicase RecQ</fullName>
        <ecNumber evidence="10">5.6.2.4</ecNumber>
    </recommendedName>
</protein>
<dbReference type="PROSITE" id="PS51194">
    <property type="entry name" value="HELICASE_CTER"/>
    <property type="match status" value="1"/>
</dbReference>
<dbReference type="NCBIfam" id="TIGR01389">
    <property type="entry name" value="recQ"/>
    <property type="match status" value="1"/>
</dbReference>
<evidence type="ECO:0000256" key="4">
    <source>
        <dbReference type="ARBA" id="ARBA00022801"/>
    </source>
</evidence>
<evidence type="ECO:0000256" key="5">
    <source>
        <dbReference type="ARBA" id="ARBA00022806"/>
    </source>
</evidence>
<gene>
    <name evidence="14" type="ORF">GCM10025863_22580</name>
</gene>
<feature type="compositionally biased region" description="Low complexity" evidence="11">
    <location>
        <begin position="41"/>
        <end position="61"/>
    </location>
</feature>
<feature type="compositionally biased region" description="Low complexity" evidence="11">
    <location>
        <begin position="656"/>
        <end position="670"/>
    </location>
</feature>
<dbReference type="InterPro" id="IPR004589">
    <property type="entry name" value="DNA_helicase_ATP-dep_RecQ"/>
</dbReference>
<feature type="region of interest" description="Disordered" evidence="11">
    <location>
        <begin position="571"/>
        <end position="675"/>
    </location>
</feature>
<sequence length="892" mass="95495">MPSDPYEDVPYPDEPWSEEPPGELDWIPPEDGYEPALDWGAAPEASASVPASRPASARPAPSRYPTAIEALRTVFGYDAFRGDQAAIIEHVIGGGDAVVLMPTGGGKSVTYQVPALVREGTGLVISPLIALMHDQVDALRANGVRAAYLNSTQAPDERREVERAYLAGELDLIYVAPERLSSAQTTQLLQRGSLSVIAIDEAHCVSQWGHDFRPDYLALGDLAERFPGVPRMALTATATRATHQELTERLNLDRAEHFVASFDRPNIQYRIVPKVDPRGQLVAFIRAQPEGAAGIVYALSRKSVEQTATYLAAQGLDALPYHAGLPAEVRAANQSRFLREDGVVMVATIAFGMGIDKPDVRFVAHIDLPKSVEGYYQETGRAGRDGEPAVAWMAYGLGDVVQQRRLIDQSPGDRTFKMRMGQHLDAMLALCETVACRRQNLLRYFGQDSGTCGNCDTCLEAPETFDGLVPAQKLLSTIVRLKRERNQAFGAGHLIDILRGASTDRIRKMGHEQIATYGIGSDLSDQDWRSVVRQLLARGILVAQGEYGTLAPGDAAGECCAARRRCRCARTRSGGSAHPAHGRPPPPTASQTAIASCSRHCGPGAPRPRVRSASRRTSFSATPRCAHWPSIARHPSPHSAASAASVRRSARPTAPPCSRSSPPTDAAPRSAARRPPQRCGCFSLVRGSFHQRFPSARQGDGWILRVRPVSRRRFPSARQFSASAATNDGADAENCSGCCPGATAAATARPNQPAYSSACTCTVAAPPMSLDTGQRECAAVTSSEVSASDRPSAERCASTWNSYPGPGSDACSSTSTRTAVRRSRRTIACAVAFRQVTQASASSCSGFDAAASKSAPSGEETGTSMPPITRLVPSPPVVLIASVRYLALIPQL</sequence>
<dbReference type="InterPro" id="IPR036388">
    <property type="entry name" value="WH-like_DNA-bd_sf"/>
</dbReference>
<keyword evidence="3" id="KW-0547">Nucleotide-binding</keyword>
<evidence type="ECO:0000256" key="8">
    <source>
        <dbReference type="ARBA" id="ARBA00023235"/>
    </source>
</evidence>
<dbReference type="PANTHER" id="PTHR13710:SF105">
    <property type="entry name" value="ATP-DEPENDENT DNA HELICASE Q1"/>
    <property type="match status" value="1"/>
</dbReference>